<dbReference type="EMBL" id="JAFCNB010000025">
    <property type="protein sequence ID" value="MBP2707956.1"/>
    <property type="molecule type" value="Genomic_DNA"/>
</dbReference>
<name>A0A940WM08_9ACTN</name>
<evidence type="ECO:0000313" key="3">
    <source>
        <dbReference type="Proteomes" id="UP000674234"/>
    </source>
</evidence>
<gene>
    <name evidence="2" type="ORF">JOL79_29665</name>
</gene>
<reference evidence="2" key="1">
    <citation type="submission" date="2021-02" db="EMBL/GenBank/DDBJ databases">
        <title>Draft genome sequence of Microbispora sp. RL4-1S isolated from rice leaves in Thailand.</title>
        <authorList>
            <person name="Muangham S."/>
            <person name="Duangmal K."/>
        </authorList>
    </citation>
    <scope>NUCLEOTIDE SEQUENCE</scope>
    <source>
        <strain evidence="2">RL4-1S</strain>
    </source>
</reference>
<dbReference type="Pfam" id="PF00903">
    <property type="entry name" value="Glyoxalase"/>
    <property type="match status" value="1"/>
</dbReference>
<feature type="domain" description="VOC" evidence="1">
    <location>
        <begin position="2"/>
        <end position="129"/>
    </location>
</feature>
<dbReference type="PANTHER" id="PTHR36437">
    <property type="entry name" value="GLYOXALASE/BLEOMYCIN RESISTANCE PROTEIN/DIOXYGENASE"/>
    <property type="match status" value="1"/>
</dbReference>
<dbReference type="PANTHER" id="PTHR36437:SF2">
    <property type="entry name" value="GLYOXALASE_BLEOMYCIN RESISTANCE PROTEIN_DIOXYGENASE"/>
    <property type="match status" value="1"/>
</dbReference>
<keyword evidence="3" id="KW-1185">Reference proteome</keyword>
<dbReference type="InterPro" id="IPR037523">
    <property type="entry name" value="VOC_core"/>
</dbReference>
<dbReference type="RefSeq" id="WP_210159220.1">
    <property type="nucleotide sequence ID" value="NZ_JAFCNB010000025.1"/>
</dbReference>
<dbReference type="PROSITE" id="PS51819">
    <property type="entry name" value="VOC"/>
    <property type="match status" value="1"/>
</dbReference>
<dbReference type="SUPFAM" id="SSF54593">
    <property type="entry name" value="Glyoxalase/Bleomycin resistance protein/Dihydroxybiphenyl dioxygenase"/>
    <property type="match status" value="1"/>
</dbReference>
<evidence type="ECO:0000313" key="2">
    <source>
        <dbReference type="EMBL" id="MBP2707956.1"/>
    </source>
</evidence>
<evidence type="ECO:0000259" key="1">
    <source>
        <dbReference type="PROSITE" id="PS51819"/>
    </source>
</evidence>
<protein>
    <submittedName>
        <fullName evidence="2">VOC family protein</fullName>
    </submittedName>
</protein>
<organism evidence="2 3">
    <name type="scientific">Microbispora oryzae</name>
    <dbReference type="NCBI Taxonomy" id="2806554"/>
    <lineage>
        <taxon>Bacteria</taxon>
        <taxon>Bacillati</taxon>
        <taxon>Actinomycetota</taxon>
        <taxon>Actinomycetes</taxon>
        <taxon>Streptosporangiales</taxon>
        <taxon>Streptosporangiaceae</taxon>
        <taxon>Microbispora</taxon>
    </lineage>
</organism>
<dbReference type="InterPro" id="IPR004360">
    <property type="entry name" value="Glyas_Fos-R_dOase_dom"/>
</dbReference>
<sequence length="130" mass="14282">MRLSLAAIVVDDYDTAIDFFVRALGFELVEDSPAVTHDGRPKRWVVVRPPGAETGLLLARADGERQRAVIGEQVAGRVGFFLETGDFDAAYERMRTAGVTFLSEPRTEPYGRVAVFLDVAGNRWDLLGPA</sequence>
<accession>A0A940WM08</accession>
<dbReference type="InterPro" id="IPR029068">
    <property type="entry name" value="Glyas_Bleomycin-R_OHBP_Dase"/>
</dbReference>
<dbReference type="Proteomes" id="UP000674234">
    <property type="component" value="Unassembled WGS sequence"/>
</dbReference>
<proteinExistence type="predicted"/>
<dbReference type="AlphaFoldDB" id="A0A940WM08"/>
<dbReference type="Gene3D" id="3.10.180.10">
    <property type="entry name" value="2,3-Dihydroxybiphenyl 1,2-Dioxygenase, domain 1"/>
    <property type="match status" value="1"/>
</dbReference>
<comment type="caution">
    <text evidence="2">The sequence shown here is derived from an EMBL/GenBank/DDBJ whole genome shotgun (WGS) entry which is preliminary data.</text>
</comment>